<reference evidence="3 4" key="1">
    <citation type="submission" date="2020-05" db="EMBL/GenBank/DDBJ databases">
        <title>Complete genome sequence of of a novel Thermoleptolyngbya strain isolated from hot springs of Ganzi, Sichuan China.</title>
        <authorList>
            <person name="Tang J."/>
            <person name="Daroch M."/>
            <person name="Li L."/>
            <person name="Waleron K."/>
            <person name="Waleron M."/>
            <person name="Waleron M."/>
        </authorList>
    </citation>
    <scope>NUCLEOTIDE SEQUENCE [LARGE SCALE GENOMIC DNA]</scope>
    <source>
        <strain evidence="3 4">PKUAC-SCTA183</strain>
    </source>
</reference>
<feature type="transmembrane region" description="Helical" evidence="1">
    <location>
        <begin position="375"/>
        <end position="394"/>
    </location>
</feature>
<name>A0A6M8B975_9CYAN</name>
<keyword evidence="1" id="KW-1133">Transmembrane helix</keyword>
<keyword evidence="1" id="KW-0812">Transmembrane</keyword>
<dbReference type="KEGG" id="theu:HPC62_01730"/>
<accession>A0A6M8B975</accession>
<feature type="transmembrane region" description="Helical" evidence="1">
    <location>
        <begin position="400"/>
        <end position="420"/>
    </location>
</feature>
<dbReference type="AlphaFoldDB" id="A0A6M8B975"/>
<gene>
    <name evidence="3" type="ORF">HPC62_01730</name>
</gene>
<feature type="domain" description="CHASE2" evidence="2">
    <location>
        <begin position="47"/>
        <end position="366"/>
    </location>
</feature>
<evidence type="ECO:0000259" key="2">
    <source>
        <dbReference type="SMART" id="SM01080"/>
    </source>
</evidence>
<sequence length="492" mass="53399">MTPPSGDRLSGSTRKRLKALRALAATLGVASLVVTGAVVAVRQLGLLQSTELDTYDALVRRSPDLGPDERLLVVGISDQDIQSLSQPDIHDGTLAEALQNLEQGEPRVIALDVGRDLPVGEGREELLRVLQQSDRILAACTLTKASEPSLAPPPSVPDERVAFADLPFDPRGIIRRASLVITDPLRLPQETAHRCNTPAADNPLVSLGLSMALFYLQDENITAAPAPNGEIQLGQALLKPLAAGQTAGYRRTGATDYQIMLRYRSAQHAAPVVSLMEVLQHQVPPDLIRDRMVIIGYTSSIKKDLFQTPYSGDRDGGEPTPGAILHAQIASHLVSAAKGERALVWYWPLAVEMLWMLGWSLVGGAIAWLITKAHWFLIAEGVAVLVLAGLSYLLFLQGGWVPLAPAAIALLSTALAVVILDRATKGGYTEALFEQMKEKVQGVIKPTVEIDQEKRARQVAEITESSYFKDLQQRAREIRERRAREGEDSGKA</sequence>
<dbReference type="InterPro" id="IPR007890">
    <property type="entry name" value="CHASE2"/>
</dbReference>
<dbReference type="SMART" id="SM01080">
    <property type="entry name" value="CHASE2"/>
    <property type="match status" value="1"/>
</dbReference>
<protein>
    <submittedName>
        <fullName evidence="3">CHASE2 domain-containing protein</fullName>
    </submittedName>
</protein>
<dbReference type="RefSeq" id="WP_172353477.1">
    <property type="nucleotide sequence ID" value="NZ_CP053661.1"/>
</dbReference>
<evidence type="ECO:0000313" key="4">
    <source>
        <dbReference type="Proteomes" id="UP000505210"/>
    </source>
</evidence>
<dbReference type="EMBL" id="CP053661">
    <property type="protein sequence ID" value="QKD81060.1"/>
    <property type="molecule type" value="Genomic_DNA"/>
</dbReference>
<organism evidence="3 4">
    <name type="scientific">Thermoleptolyngbya sichuanensis A183</name>
    <dbReference type="NCBI Taxonomy" id="2737172"/>
    <lineage>
        <taxon>Bacteria</taxon>
        <taxon>Bacillati</taxon>
        <taxon>Cyanobacteriota</taxon>
        <taxon>Cyanophyceae</taxon>
        <taxon>Oculatellales</taxon>
        <taxon>Oculatellaceae</taxon>
        <taxon>Thermoleptolyngbya</taxon>
        <taxon>Thermoleptolyngbya sichuanensis</taxon>
    </lineage>
</organism>
<evidence type="ECO:0000256" key="1">
    <source>
        <dbReference type="SAM" id="Phobius"/>
    </source>
</evidence>
<keyword evidence="1" id="KW-0472">Membrane</keyword>
<proteinExistence type="predicted"/>
<dbReference type="Proteomes" id="UP000505210">
    <property type="component" value="Chromosome"/>
</dbReference>
<feature type="transmembrane region" description="Helical" evidence="1">
    <location>
        <begin position="345"/>
        <end position="368"/>
    </location>
</feature>
<keyword evidence="4" id="KW-1185">Reference proteome</keyword>
<dbReference type="Pfam" id="PF05226">
    <property type="entry name" value="CHASE2"/>
    <property type="match status" value="1"/>
</dbReference>
<evidence type="ECO:0000313" key="3">
    <source>
        <dbReference type="EMBL" id="QKD81060.1"/>
    </source>
</evidence>
<feature type="transmembrane region" description="Helical" evidence="1">
    <location>
        <begin position="20"/>
        <end position="41"/>
    </location>
</feature>